<keyword evidence="1 7" id="KW-0806">Transcription termination</keyword>
<dbReference type="PANTHER" id="PTHR46425:SF1">
    <property type="entry name" value="TRANSCRIPTION TERMINATION FACTOR RHO"/>
    <property type="match status" value="1"/>
</dbReference>
<dbReference type="Pfam" id="PF07497">
    <property type="entry name" value="Rho_RNA_bind"/>
    <property type="match status" value="1"/>
</dbReference>
<evidence type="ECO:0000313" key="11">
    <source>
        <dbReference type="EMBL" id="MBF2735313.1"/>
    </source>
</evidence>
<dbReference type="PROSITE" id="PS51856">
    <property type="entry name" value="RHO_RNA_BD"/>
    <property type="match status" value="1"/>
</dbReference>
<organism evidence="11 12">
    <name type="scientific">Candidatus Amphirhobacter heronislandensis</name>
    <dbReference type="NCBI Taxonomy" id="1732024"/>
    <lineage>
        <taxon>Bacteria</taxon>
        <taxon>Pseudomonadati</taxon>
        <taxon>Pseudomonadota</taxon>
        <taxon>Gammaproteobacteria</taxon>
        <taxon>Candidatus Tethybacterales</taxon>
        <taxon>Candidatus Tethybacteraceae</taxon>
        <taxon>Candidatus Amphirhobacter</taxon>
    </lineage>
</organism>
<dbReference type="GO" id="GO:0005524">
    <property type="term" value="F:ATP binding"/>
    <property type="evidence" value="ECO:0007669"/>
    <property type="project" value="UniProtKB-UniRule"/>
</dbReference>
<dbReference type="SUPFAM" id="SSF50249">
    <property type="entry name" value="Nucleic acid-binding proteins"/>
    <property type="match status" value="1"/>
</dbReference>
<dbReference type="GO" id="GO:0006353">
    <property type="term" value="P:DNA-templated transcription termination"/>
    <property type="evidence" value="ECO:0007669"/>
    <property type="project" value="UniProtKB-UniRule"/>
</dbReference>
<proteinExistence type="inferred from homology"/>
<keyword evidence="4 7" id="KW-0694">RNA-binding</keyword>
<keyword evidence="6 7" id="KW-0804">Transcription</keyword>
<evidence type="ECO:0000256" key="9">
    <source>
        <dbReference type="SAM" id="MobiDB-lite"/>
    </source>
</evidence>
<dbReference type="Gene3D" id="2.40.50.140">
    <property type="entry name" value="Nucleic acid-binding proteins"/>
    <property type="match status" value="1"/>
</dbReference>
<dbReference type="EC" id="3.6.4.-" evidence="7"/>
<dbReference type="Gene3D" id="3.40.50.300">
    <property type="entry name" value="P-loop containing nucleotide triphosphate hydrolases"/>
    <property type="match status" value="1"/>
</dbReference>
<dbReference type="AlphaFoldDB" id="A0A930UD07"/>
<evidence type="ECO:0000259" key="10">
    <source>
        <dbReference type="PROSITE" id="PS51856"/>
    </source>
</evidence>
<feature type="binding site" evidence="7">
    <location>
        <position position="312"/>
    </location>
    <ligand>
        <name>ATP</name>
        <dbReference type="ChEBI" id="CHEBI:30616"/>
    </ligand>
</feature>
<dbReference type="SUPFAM" id="SSF52540">
    <property type="entry name" value="P-loop containing nucleoside triphosphate hydrolases"/>
    <property type="match status" value="1"/>
</dbReference>
<feature type="domain" description="Rho RNA-BD" evidence="10">
    <location>
        <begin position="140"/>
        <end position="215"/>
    </location>
</feature>
<evidence type="ECO:0000256" key="5">
    <source>
        <dbReference type="ARBA" id="ARBA00023015"/>
    </source>
</evidence>
<dbReference type="SMART" id="SM00382">
    <property type="entry name" value="AAA"/>
    <property type="match status" value="1"/>
</dbReference>
<comment type="caution">
    <text evidence="7">Lacks conserved residue(s) required for the propagation of feature annotation.</text>
</comment>
<evidence type="ECO:0000256" key="4">
    <source>
        <dbReference type="ARBA" id="ARBA00022884"/>
    </source>
</evidence>
<name>A0A930UD07_9GAMM</name>
<evidence type="ECO:0000256" key="7">
    <source>
        <dbReference type="HAMAP-Rule" id="MF_01884"/>
    </source>
</evidence>
<evidence type="ECO:0000256" key="1">
    <source>
        <dbReference type="ARBA" id="ARBA00022472"/>
    </source>
</evidence>
<dbReference type="InterPro" id="IPR004665">
    <property type="entry name" value="Term_rho"/>
</dbReference>
<comment type="caution">
    <text evidence="11">The sequence shown here is derived from an EMBL/GenBank/DDBJ whole genome shotgun (WGS) entry which is preliminary data.</text>
</comment>
<dbReference type="PANTHER" id="PTHR46425">
    <property type="entry name" value="TRANSCRIPTION TERMINATION FACTOR RHO"/>
    <property type="match status" value="1"/>
</dbReference>
<feature type="binding site" evidence="7">
    <location>
        <begin position="269"/>
        <end position="274"/>
    </location>
    <ligand>
        <name>ATP</name>
        <dbReference type="ChEBI" id="CHEBI:30616"/>
    </ligand>
</feature>
<keyword evidence="7" id="KW-0547">Nucleotide-binding</keyword>
<dbReference type="InterPro" id="IPR000194">
    <property type="entry name" value="ATPase_F1/V1/A1_a/bsu_nucl-bd"/>
</dbReference>
<dbReference type="InterPro" id="IPR011113">
    <property type="entry name" value="Rho_RNA-bd"/>
</dbReference>
<keyword evidence="5 7" id="KW-0805">Transcription regulation</keyword>
<feature type="region of interest" description="Disordered" evidence="9">
    <location>
        <begin position="1"/>
        <end position="74"/>
    </location>
</feature>
<dbReference type="GO" id="GO:0008186">
    <property type="term" value="F:ATP-dependent activity, acting on RNA"/>
    <property type="evidence" value="ECO:0007669"/>
    <property type="project" value="InterPro"/>
</dbReference>
<comment type="function">
    <text evidence="7">Facilitates transcription termination by a mechanism that involves Rho binding to the nascent RNA, activation of Rho's RNA-dependent ATPase activity, and release of the mRNA from the DNA template.</text>
</comment>
<feature type="binding site" evidence="7">
    <location>
        <begin position="281"/>
        <end position="286"/>
    </location>
    <ligand>
        <name>ATP</name>
        <dbReference type="ChEBI" id="CHEBI:30616"/>
    </ligand>
</feature>
<dbReference type="InterPro" id="IPR012340">
    <property type="entry name" value="NA-bd_OB-fold"/>
</dbReference>
<evidence type="ECO:0000313" key="12">
    <source>
        <dbReference type="Proteomes" id="UP000604381"/>
    </source>
</evidence>
<evidence type="ECO:0000256" key="2">
    <source>
        <dbReference type="ARBA" id="ARBA00022801"/>
    </source>
</evidence>
<comment type="similarity">
    <text evidence="7 8">Belongs to the Rho family.</text>
</comment>
<keyword evidence="2 7" id="KW-0378">Hydrolase</keyword>
<dbReference type="GO" id="GO:0003723">
    <property type="term" value="F:RNA binding"/>
    <property type="evidence" value="ECO:0007669"/>
    <property type="project" value="UniProtKB-UniRule"/>
</dbReference>
<sequence length="525" mass="58694">MTDESSKKKNSSTLPPPPSRSKPGSHPKTHNYSKPRPVQPAGKSVPQGWQKKPAAISHSSYLPPTSPPSKKISFSDFAKREEREIEPNGQEIKLGDLISKSDEELEEIMQDEGVKAPSEPQPKHEMVFLVAKKLAQKGVILHGEGCLKIAKEGYGFLRFSANSYCEKKGDIFVDSRLIKHFGLLEGQTVKGILRVPEDQDNYFRLREVESFEDMAVGEKRKRKLFENLKPDHPKERLVLERSRQGKDKDGKQKEDFVIGRVIDVFAPIGKGQRGLIVSPPKSGKTTMMKQIAHAIEENHPEVELTVLLIDERPEEVTDMQESIESEVVAATFDDEPSQQVTVAEAVIAKAKRRVEIGKDVVILLDSITRLARAYNTVAPHTGRTMSGGLDAEALPRPKRFFGAARNIRGGGSLTIIATALVETGSRMDDIIYEEFKGTSNMEILLARAIAEKGIYPAVNYSRESSTRREEFLLDKGALQVSRKIREVCADQDYAQTAGWINKCMSRTDDNVLFIEEMKKTLKIED</sequence>
<keyword evidence="7" id="KW-0067">ATP-binding</keyword>
<gene>
    <name evidence="7 11" type="primary">rho</name>
    <name evidence="11" type="ORF">ISN26_04410</name>
</gene>
<keyword evidence="3 7" id="KW-0347">Helicase</keyword>
<dbReference type="GO" id="GO:0004386">
    <property type="term" value="F:helicase activity"/>
    <property type="evidence" value="ECO:0007669"/>
    <property type="project" value="UniProtKB-UniRule"/>
</dbReference>
<evidence type="ECO:0000256" key="6">
    <source>
        <dbReference type="ARBA" id="ARBA00023163"/>
    </source>
</evidence>
<dbReference type="NCBIfam" id="NF006886">
    <property type="entry name" value="PRK09376.1"/>
    <property type="match status" value="1"/>
</dbReference>
<dbReference type="InterPro" id="IPR027417">
    <property type="entry name" value="P-loop_NTPase"/>
</dbReference>
<reference evidence="11" key="1">
    <citation type="submission" date="2020-10" db="EMBL/GenBank/DDBJ databases">
        <title>An improved Amphimedon queenslandica hologenome assembly reveals how three proteobacterial symbionts can extend the metabolic phenotypic of their marine sponge host.</title>
        <authorList>
            <person name="Degnan B."/>
            <person name="Degnan S."/>
            <person name="Xiang X."/>
        </authorList>
    </citation>
    <scope>NUCLEOTIDE SEQUENCE</scope>
    <source>
        <strain evidence="11">AqS2</strain>
    </source>
</reference>
<keyword evidence="12" id="KW-1185">Reference proteome</keyword>
<evidence type="ECO:0000256" key="3">
    <source>
        <dbReference type="ARBA" id="ARBA00022806"/>
    </source>
</evidence>
<evidence type="ECO:0000256" key="8">
    <source>
        <dbReference type="PROSITE-ProRule" id="PRU01203"/>
    </source>
</evidence>
<accession>A0A930UD07</accession>
<comment type="subunit">
    <text evidence="7">Homohexamer. The homohexamer assembles into an open ring structure.</text>
</comment>
<dbReference type="HAMAP" id="MF_01884">
    <property type="entry name" value="Rho"/>
    <property type="match status" value="1"/>
</dbReference>
<dbReference type="GO" id="GO:0016787">
    <property type="term" value="F:hydrolase activity"/>
    <property type="evidence" value="ECO:0007669"/>
    <property type="project" value="UniProtKB-KW"/>
</dbReference>
<protein>
    <recommendedName>
        <fullName evidence="7">Transcription termination factor Rho</fullName>
        <ecNumber evidence="7">3.6.4.-</ecNumber>
    </recommendedName>
    <alternativeName>
        <fullName evidence="7">ATP-dependent helicase Rho</fullName>
    </alternativeName>
</protein>
<dbReference type="Pfam" id="PF00006">
    <property type="entry name" value="ATP-synt_ab"/>
    <property type="match status" value="1"/>
</dbReference>
<dbReference type="EMBL" id="JADHEI010000033">
    <property type="protein sequence ID" value="MBF2735313.1"/>
    <property type="molecule type" value="Genomic_DNA"/>
</dbReference>
<dbReference type="InterPro" id="IPR003593">
    <property type="entry name" value="AAA+_ATPase"/>
</dbReference>
<dbReference type="Proteomes" id="UP000604381">
    <property type="component" value="Unassembled WGS sequence"/>
</dbReference>
<feature type="compositionally biased region" description="Basic residues" evidence="9">
    <location>
        <begin position="23"/>
        <end position="33"/>
    </location>
</feature>